<evidence type="ECO:0000256" key="1">
    <source>
        <dbReference type="ARBA" id="ARBA00004811"/>
    </source>
</evidence>
<comment type="similarity">
    <text evidence="2 7">Belongs to the EPSP synthase family.</text>
</comment>
<comment type="subunit">
    <text evidence="7">Monomer.</text>
</comment>
<feature type="binding site" evidence="7">
    <location>
        <position position="25"/>
    </location>
    <ligand>
        <name>3-phosphoshikimate</name>
        <dbReference type="ChEBI" id="CHEBI:145989"/>
    </ligand>
</feature>
<dbReference type="InterPro" id="IPR001986">
    <property type="entry name" value="Enolpyruvate_Tfrase_dom"/>
</dbReference>
<dbReference type="RefSeq" id="WP_353714886.1">
    <property type="nucleotide sequence ID" value="NZ_CP159307.1"/>
</dbReference>
<feature type="binding site" evidence="7">
    <location>
        <position position="334"/>
    </location>
    <ligand>
        <name>phosphoenolpyruvate</name>
        <dbReference type="ChEBI" id="CHEBI:58702"/>
    </ligand>
</feature>
<dbReference type="InterPro" id="IPR006264">
    <property type="entry name" value="EPSP_synthase"/>
</dbReference>
<dbReference type="Gene3D" id="3.65.10.10">
    <property type="entry name" value="Enolpyruvate transferase domain"/>
    <property type="match status" value="2"/>
</dbReference>
<dbReference type="PIRSF" id="PIRSF000505">
    <property type="entry name" value="EPSPS"/>
    <property type="match status" value="1"/>
</dbReference>
<evidence type="ECO:0000259" key="8">
    <source>
        <dbReference type="Pfam" id="PF00275"/>
    </source>
</evidence>
<organism evidence="9">
    <name type="scientific">Dehalogenimonas sp. 4OHTPN</name>
    <dbReference type="NCBI Taxonomy" id="3166643"/>
    <lineage>
        <taxon>Bacteria</taxon>
        <taxon>Bacillati</taxon>
        <taxon>Chloroflexota</taxon>
        <taxon>Dehalococcoidia</taxon>
        <taxon>Dehalococcoidales</taxon>
        <taxon>Dehalococcoidaceae</taxon>
        <taxon>Dehalogenimonas</taxon>
    </lineage>
</organism>
<feature type="active site" description="Proton acceptor" evidence="7">
    <location>
        <position position="303"/>
    </location>
</feature>
<evidence type="ECO:0000256" key="2">
    <source>
        <dbReference type="ARBA" id="ARBA00009948"/>
    </source>
</evidence>
<evidence type="ECO:0000313" key="9">
    <source>
        <dbReference type="EMBL" id="XCH33663.1"/>
    </source>
</evidence>
<comment type="caution">
    <text evidence="7">Lacks conserved residue(s) required for the propagation of feature annotation.</text>
</comment>
<dbReference type="EC" id="2.5.1.19" evidence="7"/>
<feature type="domain" description="Enolpyruvate transferase" evidence="8">
    <location>
        <begin position="12"/>
        <end position="408"/>
    </location>
</feature>
<dbReference type="GO" id="GO:0008652">
    <property type="term" value="P:amino acid biosynthetic process"/>
    <property type="evidence" value="ECO:0007669"/>
    <property type="project" value="UniProtKB-KW"/>
</dbReference>
<keyword evidence="7" id="KW-0963">Cytoplasm</keyword>
<comment type="subcellular location">
    <subcellularLocation>
        <location evidence="7">Cytoplasm</location>
    </subcellularLocation>
</comment>
<feature type="binding site" evidence="7">
    <location>
        <position position="330"/>
    </location>
    <ligand>
        <name>3-phosphoshikimate</name>
        <dbReference type="ChEBI" id="CHEBI:145989"/>
    </ligand>
</feature>
<feature type="binding site" evidence="7">
    <location>
        <position position="162"/>
    </location>
    <ligand>
        <name>3-phosphoshikimate</name>
        <dbReference type="ChEBI" id="CHEBI:145989"/>
    </ligand>
</feature>
<feature type="binding site" evidence="7">
    <location>
        <position position="161"/>
    </location>
    <ligand>
        <name>3-phosphoshikimate</name>
        <dbReference type="ChEBI" id="CHEBI:145989"/>
    </ligand>
</feature>
<feature type="binding site" evidence="7">
    <location>
        <position position="303"/>
    </location>
    <ligand>
        <name>3-phosphoshikimate</name>
        <dbReference type="ChEBI" id="CHEBI:145989"/>
    </ligand>
</feature>
<dbReference type="GO" id="GO:0009073">
    <property type="term" value="P:aromatic amino acid family biosynthetic process"/>
    <property type="evidence" value="ECO:0007669"/>
    <property type="project" value="UniProtKB-KW"/>
</dbReference>
<keyword evidence="5 7" id="KW-0057">Aromatic amino acid biosynthesis</keyword>
<reference evidence="9" key="1">
    <citation type="submission" date="2024-06" db="EMBL/GenBank/DDBJ databases">
        <title>A Novel Isolate, Dehalogenimonas sp. Strain 4OHTPN, Dechlorinates Aromatic 4 Hydroxy chlorothalonil by a Novel Reductive Dehalogenase.</title>
        <authorList>
            <person name="Liu G."/>
        </authorList>
    </citation>
    <scope>NUCLEOTIDE SEQUENCE</scope>
    <source>
        <strain evidence="9">4OHTPN</strain>
    </source>
</reference>
<sequence>MKAVIGKGFAGGAVAAPPSKSYTIRALFAAAMAGGRSVIRNPLAADDSEAAADVLSRLGAGIERGANAWTVAGGNLEPPHQKLDCRQSAATLRFLAPVCAALEGVSRITFAPGLARRPMAPLFEAFSQLGVASKLADNYFTIQGTGGRFKSNAVTLPGNVSSQFVSGLLLAAPLAEAGLEIRLTTPAESKDYLRMTLDCLRRFGIEVTPNAELTGFRVSRQEYRPADYTVEGDWSSASYFLGLGALAGQVNVSGLSEASLQADRFILHCLRRMGAAISTDSKTITVSRSRLKAIDVDLNEAIDLLPTVACLAAAAEGTSVITGLGRARLKESDRISTVAGNLKRTGIAVVEGTDCMTVTGGLPHGAVVDSCDDHRVAMAFAMLGAACGDMVVLGAECVNKTYPGFWEDFRNAGGKVDLQIE</sequence>
<feature type="binding site" evidence="7">
    <location>
        <position position="400"/>
    </location>
    <ligand>
        <name>phosphoenolpyruvate</name>
        <dbReference type="ChEBI" id="CHEBI:58702"/>
    </ligand>
</feature>
<feature type="binding site" evidence="7">
    <location>
        <position position="21"/>
    </location>
    <ligand>
        <name>3-phosphoshikimate</name>
        <dbReference type="ChEBI" id="CHEBI:145989"/>
    </ligand>
</feature>
<gene>
    <name evidence="7 9" type="primary">aroA</name>
    <name evidence="9" type="ORF">ABV300_01970</name>
</gene>
<dbReference type="InterPro" id="IPR036968">
    <property type="entry name" value="Enolpyruvate_Tfrase_sf"/>
</dbReference>
<dbReference type="CDD" id="cd01556">
    <property type="entry name" value="EPSP_synthase"/>
    <property type="match status" value="1"/>
</dbReference>
<dbReference type="PANTHER" id="PTHR21090">
    <property type="entry name" value="AROM/DEHYDROQUINATE SYNTHASE"/>
    <property type="match status" value="1"/>
</dbReference>
<keyword evidence="4 7" id="KW-0808">Transferase</keyword>
<dbReference type="GO" id="GO:0005737">
    <property type="term" value="C:cytoplasm"/>
    <property type="evidence" value="ECO:0007669"/>
    <property type="project" value="UniProtKB-SubCell"/>
</dbReference>
<evidence type="ECO:0000256" key="6">
    <source>
        <dbReference type="ARBA" id="ARBA00044633"/>
    </source>
</evidence>
<feature type="binding site" evidence="7">
    <location>
        <position position="375"/>
    </location>
    <ligand>
        <name>phosphoenolpyruvate</name>
        <dbReference type="ChEBI" id="CHEBI:58702"/>
    </ligand>
</feature>
<evidence type="ECO:0000256" key="4">
    <source>
        <dbReference type="ARBA" id="ARBA00022679"/>
    </source>
</evidence>
<dbReference type="HAMAP" id="MF_00210">
    <property type="entry name" value="EPSP_synth"/>
    <property type="match status" value="1"/>
</dbReference>
<dbReference type="NCBIfam" id="TIGR01356">
    <property type="entry name" value="aroA"/>
    <property type="match status" value="1"/>
</dbReference>
<dbReference type="PANTHER" id="PTHR21090:SF5">
    <property type="entry name" value="PENTAFUNCTIONAL AROM POLYPEPTIDE"/>
    <property type="match status" value="1"/>
</dbReference>
<comment type="catalytic activity">
    <reaction evidence="6">
        <text>3-phosphoshikimate + phosphoenolpyruvate = 5-O-(1-carboxyvinyl)-3-phosphoshikimate + phosphate</text>
        <dbReference type="Rhea" id="RHEA:21256"/>
        <dbReference type="ChEBI" id="CHEBI:43474"/>
        <dbReference type="ChEBI" id="CHEBI:57701"/>
        <dbReference type="ChEBI" id="CHEBI:58702"/>
        <dbReference type="ChEBI" id="CHEBI:145989"/>
        <dbReference type="EC" id="2.5.1.19"/>
    </reaction>
    <physiologicalReaction direction="left-to-right" evidence="6">
        <dbReference type="Rhea" id="RHEA:21257"/>
    </physiologicalReaction>
</comment>
<dbReference type="AlphaFoldDB" id="A0AAU8GAC2"/>
<evidence type="ECO:0000256" key="7">
    <source>
        <dbReference type="HAMAP-Rule" id="MF_00210"/>
    </source>
</evidence>
<feature type="binding site" evidence="7">
    <location>
        <position position="189"/>
    </location>
    <ligand>
        <name>3-phosphoshikimate</name>
        <dbReference type="ChEBI" id="CHEBI:145989"/>
    </ligand>
</feature>
<dbReference type="Pfam" id="PF00275">
    <property type="entry name" value="EPSP_synthase"/>
    <property type="match status" value="1"/>
</dbReference>
<feature type="binding site" evidence="7">
    <location>
        <position position="163"/>
    </location>
    <ligand>
        <name>phosphoenolpyruvate</name>
        <dbReference type="ChEBI" id="CHEBI:58702"/>
    </ligand>
</feature>
<name>A0AAU8GAC2_9CHLR</name>
<dbReference type="SUPFAM" id="SSF55205">
    <property type="entry name" value="EPT/RTPC-like"/>
    <property type="match status" value="1"/>
</dbReference>
<dbReference type="InterPro" id="IPR013792">
    <property type="entry name" value="RNA3'P_cycl/enolpyr_Trfase_a/b"/>
</dbReference>
<comment type="function">
    <text evidence="7">Catalyzes the transfer of the enolpyruvyl moiety of phosphoenolpyruvate (PEP) to the 5-hydroxyl of shikimate-3-phosphate (S3P) to produce enolpyruvyl shikimate-3-phosphate and inorganic phosphate.</text>
</comment>
<dbReference type="GO" id="GO:0009423">
    <property type="term" value="P:chorismate biosynthetic process"/>
    <property type="evidence" value="ECO:0007669"/>
    <property type="project" value="UniProtKB-UniRule"/>
</dbReference>
<protein>
    <recommendedName>
        <fullName evidence="7">3-phosphoshikimate 1-carboxyvinyltransferase</fullName>
        <ecNumber evidence="7">2.5.1.19</ecNumber>
    </recommendedName>
    <alternativeName>
        <fullName evidence="7">5-enolpyruvylshikimate-3-phosphate synthase</fullName>
        <shortName evidence="7">EPSP synthase</shortName>
        <shortName evidence="7">EPSPS</shortName>
    </alternativeName>
</protein>
<accession>A0AAU8GAC2</accession>
<evidence type="ECO:0000256" key="3">
    <source>
        <dbReference type="ARBA" id="ARBA00022605"/>
    </source>
</evidence>
<dbReference type="EMBL" id="CP159307">
    <property type="protein sequence ID" value="XCH33663.1"/>
    <property type="molecule type" value="Genomic_DNA"/>
</dbReference>
<proteinExistence type="inferred from homology"/>
<dbReference type="GO" id="GO:0003866">
    <property type="term" value="F:3-phosphoshikimate 1-carboxyvinyltransferase activity"/>
    <property type="evidence" value="ECO:0007669"/>
    <property type="project" value="UniProtKB-UniRule"/>
</dbReference>
<evidence type="ECO:0000256" key="5">
    <source>
        <dbReference type="ARBA" id="ARBA00023141"/>
    </source>
</evidence>
<feature type="binding site" evidence="7">
    <location>
        <position position="20"/>
    </location>
    <ligand>
        <name>phosphoenolpyruvate</name>
        <dbReference type="ChEBI" id="CHEBI:58702"/>
    </ligand>
</feature>
<feature type="binding site" evidence="7">
    <location>
        <position position="163"/>
    </location>
    <ligand>
        <name>3-phosphoshikimate</name>
        <dbReference type="ChEBI" id="CHEBI:145989"/>
    </ligand>
</feature>
<keyword evidence="3 7" id="KW-0028">Amino-acid biosynthesis</keyword>
<feature type="binding site" evidence="7">
    <location>
        <position position="20"/>
    </location>
    <ligand>
        <name>3-phosphoshikimate</name>
        <dbReference type="ChEBI" id="CHEBI:145989"/>
    </ligand>
</feature>
<feature type="binding site" evidence="7">
    <location>
        <position position="117"/>
    </location>
    <ligand>
        <name>phosphoenolpyruvate</name>
        <dbReference type="ChEBI" id="CHEBI:58702"/>
    </ligand>
</feature>
<comment type="pathway">
    <text evidence="1 7">Metabolic intermediate biosynthesis; chorismate biosynthesis; chorismate from D-erythrose 4-phosphate and phosphoenolpyruvate: step 6/7.</text>
</comment>